<evidence type="ECO:0000313" key="2">
    <source>
        <dbReference type="EMBL" id="NEZ63707.1"/>
    </source>
</evidence>
<dbReference type="Proteomes" id="UP000473574">
    <property type="component" value="Unassembled WGS sequence"/>
</dbReference>
<evidence type="ECO:0000313" key="3">
    <source>
        <dbReference type="Proteomes" id="UP000473574"/>
    </source>
</evidence>
<feature type="domain" description="Plastid lipid-associated protein/fibrillin conserved" evidence="1">
    <location>
        <begin position="6"/>
        <end position="195"/>
    </location>
</feature>
<dbReference type="InterPro" id="IPR039633">
    <property type="entry name" value="PAP"/>
</dbReference>
<proteinExistence type="predicted"/>
<accession>A0A6M0S5G1</accession>
<reference evidence="2 3" key="1">
    <citation type="journal article" date="2020" name="Microb. Ecol.">
        <title>Ecogenomics of the Marine Benthic Filamentous Cyanobacterium Adonisia.</title>
        <authorList>
            <person name="Walter J.M."/>
            <person name="Coutinho F.H."/>
            <person name="Leomil L."/>
            <person name="Hargreaves P.I."/>
            <person name="Campeao M.E."/>
            <person name="Vieira V.V."/>
            <person name="Silva B.S."/>
            <person name="Fistarol G.O."/>
            <person name="Salomon P.S."/>
            <person name="Sawabe T."/>
            <person name="Mino S."/>
            <person name="Hosokawa M."/>
            <person name="Miyashita H."/>
            <person name="Maruyama F."/>
            <person name="van Verk M.C."/>
            <person name="Dutilh B.E."/>
            <person name="Thompson C.C."/>
            <person name="Thompson F.L."/>
        </authorList>
    </citation>
    <scope>NUCLEOTIDE SEQUENCE [LARGE SCALE GENOMIC DNA]</scope>
    <source>
        <strain evidence="2 3">CCMR0082</strain>
    </source>
</reference>
<name>A0A6M0S5G1_9CYAN</name>
<comment type="caution">
    <text evidence="2">The sequence shown here is derived from an EMBL/GenBank/DDBJ whole genome shotgun (WGS) entry which is preliminary data.</text>
</comment>
<dbReference type="AlphaFoldDB" id="A0A6M0S5G1"/>
<dbReference type="Pfam" id="PF04755">
    <property type="entry name" value="PAP_fibrillin"/>
    <property type="match status" value="1"/>
</dbReference>
<dbReference type="InterPro" id="IPR006843">
    <property type="entry name" value="PAP/fibrillin_dom"/>
</dbReference>
<evidence type="ECO:0000259" key="1">
    <source>
        <dbReference type="Pfam" id="PF04755"/>
    </source>
</evidence>
<dbReference type="PANTHER" id="PTHR31906">
    <property type="entry name" value="PLASTID-LIPID-ASSOCIATED PROTEIN 4, CHLOROPLASTIC-RELATED"/>
    <property type="match status" value="1"/>
</dbReference>
<dbReference type="EMBL" id="QZCE01000002">
    <property type="protein sequence ID" value="NEZ63707.1"/>
    <property type="molecule type" value="Genomic_DNA"/>
</dbReference>
<sequence>MTMLEKTDLLDAIAPTNRGLLADDPEQQADILKKVARLEASNPTSNPLSAIDLLNGNWQLLYTTSTELLGIDRFPLLALGNIYQWVQIEQMRIYNLAEIRSVLGGLVSVTATFEPVSEKRVNVRFDRAIFGLQSTLGYQSPSQFIEAMQQTDKFNFFKGIDFTVSSNREPGWLEVTYLDQTMRIGRGNQGSVFVLRKA</sequence>
<protein>
    <submittedName>
        <fullName evidence="2">Fibrillin</fullName>
    </submittedName>
</protein>
<organism evidence="2 3">
    <name type="scientific">Adonisia turfae CCMR0082</name>
    <dbReference type="NCBI Taxonomy" id="2304604"/>
    <lineage>
        <taxon>Bacteria</taxon>
        <taxon>Bacillati</taxon>
        <taxon>Cyanobacteriota</taxon>
        <taxon>Adonisia</taxon>
        <taxon>Adonisia turfae</taxon>
    </lineage>
</organism>
<gene>
    <name evidence="2" type="ORF">D0962_13085</name>
</gene>